<name>A0A8K0MW91_COCNU</name>
<reference evidence="4" key="2">
    <citation type="submission" date="2019-07" db="EMBL/GenBank/DDBJ databases">
        <authorList>
            <person name="Yang Y."/>
            <person name="Bocs S."/>
            <person name="Baudouin L."/>
        </authorList>
    </citation>
    <scope>NUCLEOTIDE SEQUENCE</scope>
    <source>
        <tissue evidence="4">Spear leaf of Hainan Tall coconut</tissue>
    </source>
</reference>
<organism evidence="4 5">
    <name type="scientific">Cocos nucifera</name>
    <name type="common">Coconut palm</name>
    <dbReference type="NCBI Taxonomy" id="13894"/>
    <lineage>
        <taxon>Eukaryota</taxon>
        <taxon>Viridiplantae</taxon>
        <taxon>Streptophyta</taxon>
        <taxon>Embryophyta</taxon>
        <taxon>Tracheophyta</taxon>
        <taxon>Spermatophyta</taxon>
        <taxon>Magnoliopsida</taxon>
        <taxon>Liliopsida</taxon>
        <taxon>Arecaceae</taxon>
        <taxon>Arecoideae</taxon>
        <taxon>Cocoseae</taxon>
        <taxon>Attaleinae</taxon>
        <taxon>Cocos</taxon>
    </lineage>
</organism>
<keyword evidence="2 3" id="KW-0808">Transferase</keyword>
<dbReference type="PANTHER" id="PTHR11926:SF1553">
    <property type="entry name" value="GLYCOSYLTRANSFERASE"/>
    <property type="match status" value="1"/>
</dbReference>
<proteinExistence type="inferred from homology"/>
<accession>A0A8K0MW91</accession>
<dbReference type="GO" id="GO:0080043">
    <property type="term" value="F:quercetin 3-O-glucosyltransferase activity"/>
    <property type="evidence" value="ECO:0007669"/>
    <property type="project" value="TreeGrafter"/>
</dbReference>
<dbReference type="EMBL" id="CM017872">
    <property type="protein sequence ID" value="KAG1328255.1"/>
    <property type="molecule type" value="Genomic_DNA"/>
</dbReference>
<sequence>MASTWRGKTIGPTVPSSYLDNRLPSDSHYGFHLYTPSIAPCMQWLDSQPSKSIIYVSFGSMAALSPDQMVELAFGILNSSKCFLWVVRSSESSKLPENFMRDLSSERGLMVSWSPQMEVLSHAAIGCFLTHCGWNSIVEAISLGVAPMVGVPQWTDQPMNAKYIEDVWRIGVRARANVNGLVGREEVERCVRMVMEGHRSEEMRRNSRKWRELAKKAVGAGGSSDGNIKEFVAKCCSN</sequence>
<dbReference type="FunFam" id="3.40.50.2000:FF:000019">
    <property type="entry name" value="Glycosyltransferase"/>
    <property type="match status" value="1"/>
</dbReference>
<evidence type="ECO:0000256" key="3">
    <source>
        <dbReference type="RuleBase" id="RU003718"/>
    </source>
</evidence>
<dbReference type="Gene3D" id="3.40.50.2000">
    <property type="entry name" value="Glycogen Phosphorylase B"/>
    <property type="match status" value="2"/>
</dbReference>
<dbReference type="GO" id="GO:0080044">
    <property type="term" value="F:quercetin 7-O-glucosyltransferase activity"/>
    <property type="evidence" value="ECO:0007669"/>
    <property type="project" value="TreeGrafter"/>
</dbReference>
<dbReference type="SUPFAM" id="SSF53756">
    <property type="entry name" value="UDP-Glycosyltransferase/glycogen phosphorylase"/>
    <property type="match status" value="1"/>
</dbReference>
<dbReference type="PANTHER" id="PTHR11926">
    <property type="entry name" value="GLUCOSYL/GLUCURONOSYL TRANSFERASES"/>
    <property type="match status" value="1"/>
</dbReference>
<evidence type="ECO:0000256" key="1">
    <source>
        <dbReference type="ARBA" id="ARBA00009995"/>
    </source>
</evidence>
<evidence type="ECO:0000313" key="4">
    <source>
        <dbReference type="EMBL" id="KAG1328255.1"/>
    </source>
</evidence>
<dbReference type="InterPro" id="IPR002213">
    <property type="entry name" value="UDP_glucos_trans"/>
</dbReference>
<comment type="similarity">
    <text evidence="1 3">Belongs to the UDP-glycosyltransferase family.</text>
</comment>
<keyword evidence="5" id="KW-1185">Reference proteome</keyword>
<dbReference type="Proteomes" id="UP000797356">
    <property type="component" value="Chromosome 1"/>
</dbReference>
<keyword evidence="3" id="KW-0328">Glycosyltransferase</keyword>
<dbReference type="CDD" id="cd03784">
    <property type="entry name" value="GT1_Gtf-like"/>
    <property type="match status" value="1"/>
</dbReference>
<dbReference type="OrthoDB" id="5835829at2759"/>
<reference evidence="4" key="1">
    <citation type="journal article" date="2017" name="Gigascience">
        <title>The genome draft of coconut (Cocos nucifera).</title>
        <authorList>
            <person name="Xiao Y."/>
            <person name="Xu P."/>
            <person name="Fan H."/>
            <person name="Baudouin L."/>
            <person name="Xia W."/>
            <person name="Bocs S."/>
            <person name="Xu J."/>
            <person name="Li Q."/>
            <person name="Guo A."/>
            <person name="Zhou L."/>
            <person name="Li J."/>
            <person name="Wu Y."/>
            <person name="Ma Z."/>
            <person name="Armero A."/>
            <person name="Issali A.E."/>
            <person name="Liu N."/>
            <person name="Peng M."/>
            <person name="Yang Y."/>
        </authorList>
    </citation>
    <scope>NUCLEOTIDE SEQUENCE</scope>
    <source>
        <tissue evidence="4">Spear leaf of Hainan Tall coconut</tissue>
    </source>
</reference>
<dbReference type="Pfam" id="PF00201">
    <property type="entry name" value="UDPGT"/>
    <property type="match status" value="1"/>
</dbReference>
<protein>
    <submittedName>
        <fullName evidence="4">UDP-glycosyltransferase 74E2-like</fullName>
    </submittedName>
</protein>
<dbReference type="InterPro" id="IPR035595">
    <property type="entry name" value="UDP_glycos_trans_CS"/>
</dbReference>
<dbReference type="PROSITE" id="PS00375">
    <property type="entry name" value="UDPGT"/>
    <property type="match status" value="1"/>
</dbReference>
<evidence type="ECO:0000313" key="5">
    <source>
        <dbReference type="Proteomes" id="UP000797356"/>
    </source>
</evidence>
<dbReference type="AlphaFoldDB" id="A0A8K0MW91"/>
<comment type="caution">
    <text evidence="4">The sequence shown here is derived from an EMBL/GenBank/DDBJ whole genome shotgun (WGS) entry which is preliminary data.</text>
</comment>
<evidence type="ECO:0000256" key="2">
    <source>
        <dbReference type="ARBA" id="ARBA00022679"/>
    </source>
</evidence>
<gene>
    <name evidence="4" type="ORF">COCNU_01G021890</name>
</gene>